<keyword evidence="11" id="KW-1185">Reference proteome</keyword>
<comment type="function">
    <text evidence="8">Involved in the gluconeogenesis. Catalyzes stereospecifically the conversion of dihydroxyacetone phosphate (DHAP) to D-glyceraldehyde-3-phosphate (G3P).</text>
</comment>
<dbReference type="GO" id="GO:0046166">
    <property type="term" value="P:glyceraldehyde-3-phosphate biosynthetic process"/>
    <property type="evidence" value="ECO:0007669"/>
    <property type="project" value="TreeGrafter"/>
</dbReference>
<comment type="subcellular location">
    <subcellularLocation>
        <location evidence="8 9">Cytoplasm</location>
    </subcellularLocation>
</comment>
<comment type="pathway">
    <text evidence="2">Carbohydrate metabolism; erythritol degradation.</text>
</comment>
<dbReference type="OrthoDB" id="9809429at2"/>
<evidence type="ECO:0000256" key="1">
    <source>
        <dbReference type="ARBA" id="ARBA00004680"/>
    </source>
</evidence>
<evidence type="ECO:0000313" key="10">
    <source>
        <dbReference type="EMBL" id="QDQ25399.1"/>
    </source>
</evidence>
<feature type="active site" description="Proton acceptor" evidence="8">
    <location>
        <position position="171"/>
    </location>
</feature>
<protein>
    <recommendedName>
        <fullName evidence="8 9">Triosephosphate isomerase</fullName>
        <shortName evidence="8">TIM</shortName>
        <shortName evidence="8">TPI</shortName>
        <ecNumber evidence="8 9">5.3.1.1</ecNumber>
    </recommendedName>
    <alternativeName>
        <fullName evidence="8">Triose-phosphate isomerase</fullName>
    </alternativeName>
</protein>
<dbReference type="NCBIfam" id="TIGR00419">
    <property type="entry name" value="tim"/>
    <property type="match status" value="1"/>
</dbReference>
<reference evidence="11" key="1">
    <citation type="submission" date="2019-07" db="EMBL/GenBank/DDBJ databases">
        <title>Chitinimonas sp. nov., isolated from Ny-Alesund, arctica soil.</title>
        <authorList>
            <person name="Xu Q."/>
            <person name="Peng F."/>
        </authorList>
    </citation>
    <scope>NUCLEOTIDE SEQUENCE [LARGE SCALE GENOMIC DNA]</scope>
    <source>
        <strain evidence="11">R3-44</strain>
    </source>
</reference>
<evidence type="ECO:0000256" key="9">
    <source>
        <dbReference type="RuleBase" id="RU363013"/>
    </source>
</evidence>
<dbReference type="GO" id="GO:0019563">
    <property type="term" value="P:glycerol catabolic process"/>
    <property type="evidence" value="ECO:0007669"/>
    <property type="project" value="TreeGrafter"/>
</dbReference>
<dbReference type="GO" id="GO:0004807">
    <property type="term" value="F:triose-phosphate isomerase activity"/>
    <property type="evidence" value="ECO:0007669"/>
    <property type="project" value="UniProtKB-UniRule"/>
</dbReference>
<dbReference type="Gene3D" id="3.20.20.70">
    <property type="entry name" value="Aldolase class I"/>
    <property type="match status" value="1"/>
</dbReference>
<dbReference type="KEGG" id="cari:FNU76_02970"/>
<comment type="pathway">
    <text evidence="1 8 9">Carbohydrate degradation; glycolysis; D-glyceraldehyde 3-phosphate from glycerone phosphate: step 1/1.</text>
</comment>
<evidence type="ECO:0000313" key="11">
    <source>
        <dbReference type="Proteomes" id="UP000317550"/>
    </source>
</evidence>
<comment type="pathway">
    <text evidence="8 9">Carbohydrate biosynthesis; gluconeogenesis.</text>
</comment>
<proteinExistence type="inferred from homology"/>
<dbReference type="GO" id="GO:0005829">
    <property type="term" value="C:cytosol"/>
    <property type="evidence" value="ECO:0007669"/>
    <property type="project" value="TreeGrafter"/>
</dbReference>
<dbReference type="HAMAP" id="MF_00147_B">
    <property type="entry name" value="TIM_B"/>
    <property type="match status" value="1"/>
</dbReference>
<dbReference type="InterPro" id="IPR035990">
    <property type="entry name" value="TIM_sf"/>
</dbReference>
<keyword evidence="5 8" id="KW-0963">Cytoplasm</keyword>
<feature type="active site" description="Electrophile" evidence="8">
    <location>
        <position position="99"/>
    </location>
</feature>
<organism evidence="10 11">
    <name type="scientific">Chitinimonas arctica</name>
    <dbReference type="NCBI Taxonomy" id="2594795"/>
    <lineage>
        <taxon>Bacteria</taxon>
        <taxon>Pseudomonadati</taxon>
        <taxon>Pseudomonadota</taxon>
        <taxon>Betaproteobacteria</taxon>
        <taxon>Neisseriales</taxon>
        <taxon>Chitinibacteraceae</taxon>
        <taxon>Chitinimonas</taxon>
    </lineage>
</organism>
<dbReference type="InterPro" id="IPR000652">
    <property type="entry name" value="Triosephosphate_isomerase"/>
</dbReference>
<dbReference type="RefSeq" id="WP_143856324.1">
    <property type="nucleotide sequence ID" value="NZ_CP041730.1"/>
</dbReference>
<name>A0A516SB74_9NEIS</name>
<comment type="subunit">
    <text evidence="8 9">Homodimer.</text>
</comment>
<feature type="binding site" evidence="8">
    <location>
        <begin position="239"/>
        <end position="240"/>
    </location>
    <ligand>
        <name>substrate</name>
    </ligand>
</feature>
<evidence type="ECO:0000256" key="4">
    <source>
        <dbReference type="ARBA" id="ARBA00022432"/>
    </source>
</evidence>
<keyword evidence="6 8" id="KW-0324">Glycolysis</keyword>
<gene>
    <name evidence="8" type="primary">tpiA</name>
    <name evidence="10" type="ORF">FNU76_02970</name>
</gene>
<dbReference type="GO" id="GO:0006096">
    <property type="term" value="P:glycolytic process"/>
    <property type="evidence" value="ECO:0007669"/>
    <property type="project" value="UniProtKB-UniRule"/>
</dbReference>
<feature type="binding site" evidence="8">
    <location>
        <position position="177"/>
    </location>
    <ligand>
        <name>substrate</name>
    </ligand>
</feature>
<dbReference type="PROSITE" id="PS00171">
    <property type="entry name" value="TIM_1"/>
    <property type="match status" value="1"/>
</dbReference>
<dbReference type="PANTHER" id="PTHR21139">
    <property type="entry name" value="TRIOSEPHOSPHATE ISOMERASE"/>
    <property type="match status" value="1"/>
</dbReference>
<dbReference type="InterPro" id="IPR013785">
    <property type="entry name" value="Aldolase_TIM"/>
</dbReference>
<dbReference type="SUPFAM" id="SSF51351">
    <property type="entry name" value="Triosephosphate isomerase (TIM)"/>
    <property type="match status" value="1"/>
</dbReference>
<feature type="binding site" evidence="8">
    <location>
        <position position="218"/>
    </location>
    <ligand>
        <name>substrate</name>
    </ligand>
</feature>
<dbReference type="PANTHER" id="PTHR21139:SF42">
    <property type="entry name" value="TRIOSEPHOSPHATE ISOMERASE"/>
    <property type="match status" value="1"/>
</dbReference>
<comment type="catalytic activity">
    <reaction evidence="8 9">
        <text>D-glyceraldehyde 3-phosphate = dihydroxyacetone phosphate</text>
        <dbReference type="Rhea" id="RHEA:18585"/>
        <dbReference type="ChEBI" id="CHEBI:57642"/>
        <dbReference type="ChEBI" id="CHEBI:59776"/>
        <dbReference type="EC" id="5.3.1.1"/>
    </reaction>
</comment>
<evidence type="ECO:0000256" key="8">
    <source>
        <dbReference type="HAMAP-Rule" id="MF_00147"/>
    </source>
</evidence>
<dbReference type="PROSITE" id="PS51440">
    <property type="entry name" value="TIM_2"/>
    <property type="match status" value="1"/>
</dbReference>
<dbReference type="Pfam" id="PF00121">
    <property type="entry name" value="TIM"/>
    <property type="match status" value="1"/>
</dbReference>
<keyword evidence="7 8" id="KW-0413">Isomerase</keyword>
<evidence type="ECO:0000256" key="7">
    <source>
        <dbReference type="ARBA" id="ARBA00023235"/>
    </source>
</evidence>
<accession>A0A516SB74</accession>
<dbReference type="Proteomes" id="UP000317550">
    <property type="component" value="Chromosome"/>
</dbReference>
<dbReference type="InterPro" id="IPR022896">
    <property type="entry name" value="TrioseP_Isoase_bac/euk"/>
</dbReference>
<dbReference type="GO" id="GO:0006094">
    <property type="term" value="P:gluconeogenesis"/>
    <property type="evidence" value="ECO:0007669"/>
    <property type="project" value="UniProtKB-UniRule"/>
</dbReference>
<sequence length="256" mass="26906">MHINSVQQRKLVVGNWKMHGSLAANTALLNALRSAETGPAEVVVCPPFPYLAQAATLLAGSAIGLGAQNCGHEAGGAYTGEVAAAMLLEFGCRYVIVGHSERRADFGDDDARVARKVLLALEHGLTPILCIGESLAQQQAGETRAVLQRQLQAVLTHLEPARIEQLVIAYEPIWAIGTGLTATADYVADIAGYLHQLIAQAMGAADNRPAVRLLYGGSVNAASADWLRQLPDIAGVLVGGASLKADQFDAICQAFS</sequence>
<evidence type="ECO:0000256" key="5">
    <source>
        <dbReference type="ARBA" id="ARBA00022490"/>
    </source>
</evidence>
<evidence type="ECO:0000256" key="6">
    <source>
        <dbReference type="ARBA" id="ARBA00023152"/>
    </source>
</evidence>
<dbReference type="FunFam" id="3.20.20.70:FF:000016">
    <property type="entry name" value="Triosephosphate isomerase"/>
    <property type="match status" value="1"/>
</dbReference>
<feature type="binding site" evidence="8">
    <location>
        <begin position="15"/>
        <end position="17"/>
    </location>
    <ligand>
        <name>substrate</name>
    </ligand>
</feature>
<dbReference type="InterPro" id="IPR020861">
    <property type="entry name" value="Triosephosphate_isomerase_AS"/>
</dbReference>
<keyword evidence="4 8" id="KW-0312">Gluconeogenesis</keyword>
<dbReference type="EC" id="5.3.1.1" evidence="8 9"/>
<evidence type="ECO:0000256" key="2">
    <source>
        <dbReference type="ARBA" id="ARBA00004939"/>
    </source>
</evidence>
<dbReference type="UniPathway" id="UPA00138"/>
<dbReference type="UniPathway" id="UPA00109">
    <property type="reaction ID" value="UER00189"/>
</dbReference>
<dbReference type="EMBL" id="CP041730">
    <property type="protein sequence ID" value="QDQ25399.1"/>
    <property type="molecule type" value="Genomic_DNA"/>
</dbReference>
<evidence type="ECO:0000256" key="3">
    <source>
        <dbReference type="ARBA" id="ARBA00007422"/>
    </source>
</evidence>
<comment type="similarity">
    <text evidence="3 8 9">Belongs to the triosephosphate isomerase family.</text>
</comment>
<dbReference type="CDD" id="cd00311">
    <property type="entry name" value="TIM"/>
    <property type="match status" value="1"/>
</dbReference>
<dbReference type="AlphaFoldDB" id="A0A516SB74"/>